<reference evidence="1" key="2">
    <citation type="journal article" date="2015" name="Fish Shellfish Immunol.">
        <title>Early steps in the European eel (Anguilla anguilla)-Vibrio vulnificus interaction in the gills: Role of the RtxA13 toxin.</title>
        <authorList>
            <person name="Callol A."/>
            <person name="Pajuelo D."/>
            <person name="Ebbesson L."/>
            <person name="Teles M."/>
            <person name="MacKenzie S."/>
            <person name="Amaro C."/>
        </authorList>
    </citation>
    <scope>NUCLEOTIDE SEQUENCE</scope>
</reference>
<organism evidence="1">
    <name type="scientific">Anguilla anguilla</name>
    <name type="common">European freshwater eel</name>
    <name type="synonym">Muraena anguilla</name>
    <dbReference type="NCBI Taxonomy" id="7936"/>
    <lineage>
        <taxon>Eukaryota</taxon>
        <taxon>Metazoa</taxon>
        <taxon>Chordata</taxon>
        <taxon>Craniata</taxon>
        <taxon>Vertebrata</taxon>
        <taxon>Euteleostomi</taxon>
        <taxon>Actinopterygii</taxon>
        <taxon>Neopterygii</taxon>
        <taxon>Teleostei</taxon>
        <taxon>Anguilliformes</taxon>
        <taxon>Anguillidae</taxon>
        <taxon>Anguilla</taxon>
    </lineage>
</organism>
<dbReference type="EMBL" id="GBXM01052407">
    <property type="protein sequence ID" value="JAH56170.1"/>
    <property type="molecule type" value="Transcribed_RNA"/>
</dbReference>
<protein>
    <submittedName>
        <fullName evidence="1">Uncharacterized protein</fullName>
    </submittedName>
</protein>
<dbReference type="AlphaFoldDB" id="A0A0E9TTC7"/>
<reference evidence="1" key="1">
    <citation type="submission" date="2014-11" db="EMBL/GenBank/DDBJ databases">
        <authorList>
            <person name="Amaro Gonzalez C."/>
        </authorList>
    </citation>
    <scope>NUCLEOTIDE SEQUENCE</scope>
</reference>
<name>A0A0E9TTC7_ANGAN</name>
<proteinExistence type="predicted"/>
<evidence type="ECO:0000313" key="1">
    <source>
        <dbReference type="EMBL" id="JAH56170.1"/>
    </source>
</evidence>
<sequence>MLCWINLKFHFSLLHLYFLGFRN</sequence>
<accession>A0A0E9TTC7</accession>